<evidence type="ECO:0000256" key="5">
    <source>
        <dbReference type="ARBA" id="ARBA00023180"/>
    </source>
</evidence>
<dbReference type="Proteomes" id="UP000762676">
    <property type="component" value="Unassembled WGS sequence"/>
</dbReference>
<feature type="compositionally biased region" description="Basic residues" evidence="6">
    <location>
        <begin position="52"/>
        <end position="65"/>
    </location>
</feature>
<dbReference type="PROSITE" id="PS51233">
    <property type="entry name" value="VWFD"/>
    <property type="match status" value="1"/>
</dbReference>
<dbReference type="SUPFAM" id="SSF56436">
    <property type="entry name" value="C-type lectin-like"/>
    <property type="match status" value="1"/>
</dbReference>
<proteinExistence type="predicted"/>
<dbReference type="InterPro" id="IPR016186">
    <property type="entry name" value="C-type_lectin-like/link_sf"/>
</dbReference>
<name>A0AAV4F7E0_9GAST</name>
<dbReference type="InterPro" id="IPR025155">
    <property type="entry name" value="WxxW_domain"/>
</dbReference>
<dbReference type="AlphaFoldDB" id="A0AAV4F7E0"/>
<dbReference type="SMART" id="SM00216">
    <property type="entry name" value="VWD"/>
    <property type="match status" value="1"/>
</dbReference>
<feature type="region of interest" description="Disordered" evidence="6">
    <location>
        <begin position="1"/>
        <end position="65"/>
    </location>
</feature>
<feature type="compositionally biased region" description="Polar residues" evidence="6">
    <location>
        <begin position="18"/>
        <end position="32"/>
    </location>
</feature>
<feature type="domain" description="VWFD" evidence="7">
    <location>
        <begin position="608"/>
        <end position="798"/>
    </location>
</feature>
<feature type="compositionally biased region" description="Low complexity" evidence="6">
    <location>
        <begin position="175"/>
        <end position="188"/>
    </location>
</feature>
<keyword evidence="4" id="KW-1015">Disulfide bond</keyword>
<evidence type="ECO:0000256" key="4">
    <source>
        <dbReference type="ARBA" id="ARBA00023157"/>
    </source>
</evidence>
<feature type="region of interest" description="Disordered" evidence="6">
    <location>
        <begin position="96"/>
        <end position="188"/>
    </location>
</feature>
<keyword evidence="3" id="KW-0732">Signal</keyword>
<comment type="caution">
    <text evidence="8">The sequence shown here is derived from an EMBL/GenBank/DDBJ whole genome shotgun (WGS) entry which is preliminary data.</text>
</comment>
<evidence type="ECO:0000256" key="3">
    <source>
        <dbReference type="ARBA" id="ARBA00022729"/>
    </source>
</evidence>
<reference evidence="8 9" key="1">
    <citation type="journal article" date="2021" name="Elife">
        <title>Chloroplast acquisition without the gene transfer in kleptoplastic sea slugs, Plakobranchus ocellatus.</title>
        <authorList>
            <person name="Maeda T."/>
            <person name="Takahashi S."/>
            <person name="Yoshida T."/>
            <person name="Shimamura S."/>
            <person name="Takaki Y."/>
            <person name="Nagai Y."/>
            <person name="Toyoda A."/>
            <person name="Suzuki Y."/>
            <person name="Arimoto A."/>
            <person name="Ishii H."/>
            <person name="Satoh N."/>
            <person name="Nishiyama T."/>
            <person name="Hasebe M."/>
            <person name="Maruyama T."/>
            <person name="Minagawa J."/>
            <person name="Obokata J."/>
            <person name="Shigenobu S."/>
        </authorList>
    </citation>
    <scope>NUCLEOTIDE SEQUENCE [LARGE SCALE GENOMIC DNA]</scope>
</reference>
<dbReference type="InterPro" id="IPR016187">
    <property type="entry name" value="CTDL_fold"/>
</dbReference>
<dbReference type="GO" id="GO:0005615">
    <property type="term" value="C:extracellular space"/>
    <property type="evidence" value="ECO:0007669"/>
    <property type="project" value="TreeGrafter"/>
</dbReference>
<protein>
    <submittedName>
        <fullName evidence="8">IgGFc-binding protein</fullName>
    </submittedName>
</protein>
<dbReference type="Pfam" id="PF00094">
    <property type="entry name" value="VWD"/>
    <property type="match status" value="1"/>
</dbReference>
<evidence type="ECO:0000259" key="7">
    <source>
        <dbReference type="PROSITE" id="PS51233"/>
    </source>
</evidence>
<evidence type="ECO:0000313" key="9">
    <source>
        <dbReference type="Proteomes" id="UP000762676"/>
    </source>
</evidence>
<feature type="compositionally biased region" description="Basic and acidic residues" evidence="6">
    <location>
        <begin position="105"/>
        <end position="118"/>
    </location>
</feature>
<keyword evidence="9" id="KW-1185">Reference proteome</keyword>
<evidence type="ECO:0000313" key="8">
    <source>
        <dbReference type="EMBL" id="GFR68628.1"/>
    </source>
</evidence>
<dbReference type="PANTHER" id="PTHR11339">
    <property type="entry name" value="EXTRACELLULAR MATRIX GLYCOPROTEIN RELATED"/>
    <property type="match status" value="1"/>
</dbReference>
<dbReference type="PANTHER" id="PTHR11339:SF373">
    <property type="entry name" value="VWFD DOMAIN-CONTAINING PROTEIN"/>
    <property type="match status" value="1"/>
</dbReference>
<evidence type="ECO:0000256" key="2">
    <source>
        <dbReference type="ARBA" id="ARBA00022525"/>
    </source>
</evidence>
<gene>
    <name evidence="8" type="ORF">ElyMa_000282700</name>
</gene>
<feature type="compositionally biased region" description="Basic residues" evidence="6">
    <location>
        <begin position="119"/>
        <end position="174"/>
    </location>
</feature>
<comment type="subcellular location">
    <subcellularLocation>
        <location evidence="1">Secreted</location>
    </subcellularLocation>
</comment>
<dbReference type="EMBL" id="BMAT01000567">
    <property type="protein sequence ID" value="GFR68628.1"/>
    <property type="molecule type" value="Genomic_DNA"/>
</dbReference>
<dbReference type="InterPro" id="IPR001846">
    <property type="entry name" value="VWF_type-D"/>
</dbReference>
<keyword evidence="5" id="KW-0325">Glycoprotein</keyword>
<dbReference type="InterPro" id="IPR050780">
    <property type="entry name" value="Mucin_vWF_Thrombospondin_sf"/>
</dbReference>
<organism evidence="8 9">
    <name type="scientific">Elysia marginata</name>
    <dbReference type="NCBI Taxonomy" id="1093978"/>
    <lineage>
        <taxon>Eukaryota</taxon>
        <taxon>Metazoa</taxon>
        <taxon>Spiralia</taxon>
        <taxon>Lophotrochozoa</taxon>
        <taxon>Mollusca</taxon>
        <taxon>Gastropoda</taxon>
        <taxon>Heterobranchia</taxon>
        <taxon>Euthyneura</taxon>
        <taxon>Panpulmonata</taxon>
        <taxon>Sacoglossa</taxon>
        <taxon>Placobranchoidea</taxon>
        <taxon>Plakobranchidae</taxon>
        <taxon>Elysia</taxon>
    </lineage>
</organism>
<evidence type="ECO:0000256" key="1">
    <source>
        <dbReference type="ARBA" id="ARBA00004613"/>
    </source>
</evidence>
<evidence type="ECO:0000256" key="6">
    <source>
        <dbReference type="SAM" id="MobiDB-lite"/>
    </source>
</evidence>
<keyword evidence="2" id="KW-0964">Secreted</keyword>
<sequence>MNRKTAPWSERSLGGKSISMNLKTSSNISASSEDGGKADAFSTSEAIGSVKIGKKRKGGKGGLKVKKKTELLADQGANVEGIGTADATSNASVDIKVNNIKKKNPKEVGKRREKSKNELKKKKRKGRKNRKGWRKMRKNRIRGKRKGKARRRKHHRHGRKSRKWRRSRRKRRAGKGQARYLSYSSSEPNVLSSSEQCQDIEIYSMDNDYYSERVSGCRKIKSVTLNWAEQECDCELGQTFGFDRNRIFVDYGCGGSFRVCCRPSRRNRRMRRSLRCRRPFYEEDGRCIVTEQSNSMEYVEAAQRCADIGGKLLQVDDLVTTAGQLRNENRLKRGRYFIGGAKAFSQINFEINLSAQSIFSTSGPGASISHQLDMNFAFNIAEMFKMAGINMRAFRRFGTKPSVDTWNMESPLNSQCLAYDVGDDVQPAMADCDQKANYICEQMPIDREDEGCKWSPWINSDTNADGDENENLCDIVEAVGKGQLDGISPGDLCEKPLAMECRDVRTKRLFSPRRRRGLDLIKACVKNSFRCKDFDQTCPDVEVRFKCPDTPMKHCAVDRVRKFCERQGKRCEMTPVGAKCVKVPERRSGKEIIGKAKCKANSKVYNVSTCVARGDPHYHTLDGLKYEFQGGCSYVMATTCNNYVYNKEFPPFTITSVNELLEEDNQFSTTKGFILALNGIKYTFTRGKFYVNKGRVNVERNFVDYSDNQISIRATPRDRGDFGLTIDTNFCMRIRWDNKYMLQIRIPEPYMEHICGLCGNYDDNRENDLKLPDSKKSVTPTEFGEYHIAGGTGMETCVDVVQEPQTCPREKYDKYTSGKYCGVLNPDGDSPFAQAVVSHRSISY</sequence>
<accession>A0AAV4F7E0</accession>
<dbReference type="Pfam" id="PF13330">
    <property type="entry name" value="Mucin2_WxxW"/>
    <property type="match status" value="1"/>
</dbReference>
<dbReference type="Gene3D" id="3.10.100.10">
    <property type="entry name" value="Mannose-Binding Protein A, subunit A"/>
    <property type="match status" value="1"/>
</dbReference>
<dbReference type="GO" id="GO:0031012">
    <property type="term" value="C:extracellular matrix"/>
    <property type="evidence" value="ECO:0007669"/>
    <property type="project" value="TreeGrafter"/>
</dbReference>